<name>A0A3M7HTA1_HORWE</name>
<dbReference type="GO" id="GO:0005783">
    <property type="term" value="C:endoplasmic reticulum"/>
    <property type="evidence" value="ECO:0007669"/>
    <property type="project" value="TreeGrafter"/>
</dbReference>
<feature type="region of interest" description="Disordered" evidence="4">
    <location>
        <begin position="1"/>
        <end position="35"/>
    </location>
</feature>
<gene>
    <name evidence="7" type="ORF">D0860_01130</name>
</gene>
<dbReference type="VEuPathDB" id="FungiDB:BTJ68_04246"/>
<comment type="similarity">
    <text evidence="1">Belongs to the 1-acyl-sn-glycerol-3-phosphate acyltransferase family.</text>
</comment>
<dbReference type="GO" id="GO:0016746">
    <property type="term" value="F:acyltransferase activity"/>
    <property type="evidence" value="ECO:0007669"/>
    <property type="project" value="UniProtKB-KW"/>
</dbReference>
<evidence type="ECO:0000313" key="7">
    <source>
        <dbReference type="EMBL" id="RMZ16285.1"/>
    </source>
</evidence>
<dbReference type="PANTHER" id="PTHR10983:SF16">
    <property type="entry name" value="LYSOCARDIOLIPIN ACYLTRANSFERASE 1"/>
    <property type="match status" value="1"/>
</dbReference>
<dbReference type="VEuPathDB" id="FungiDB:BTJ68_04040"/>
<reference evidence="7 8" key="1">
    <citation type="journal article" date="2018" name="BMC Genomics">
        <title>Genomic evidence for intraspecific hybridization in a clonal and extremely halotolerant yeast.</title>
        <authorList>
            <person name="Gostincar C."/>
            <person name="Stajich J.E."/>
            <person name="Zupancic J."/>
            <person name="Zalar P."/>
            <person name="Gunde-Cimerman N."/>
        </authorList>
    </citation>
    <scope>NUCLEOTIDE SEQUENCE [LARGE SCALE GENOMIC DNA]</scope>
    <source>
        <strain evidence="7 8">EXF-562</strain>
    </source>
</reference>
<dbReference type="AlphaFoldDB" id="A0A3M7HTA1"/>
<feature type="transmembrane region" description="Helical" evidence="5">
    <location>
        <begin position="201"/>
        <end position="222"/>
    </location>
</feature>
<evidence type="ECO:0000256" key="4">
    <source>
        <dbReference type="SAM" id="MobiDB-lite"/>
    </source>
</evidence>
<dbReference type="InterPro" id="IPR002123">
    <property type="entry name" value="Plipid/glycerol_acylTrfase"/>
</dbReference>
<dbReference type="EMBL" id="QWIS01000012">
    <property type="protein sequence ID" value="RMZ16285.1"/>
    <property type="molecule type" value="Genomic_DNA"/>
</dbReference>
<feature type="domain" description="Phospholipid/glycerol acyltransferase" evidence="6">
    <location>
        <begin position="161"/>
        <end position="298"/>
    </location>
</feature>
<feature type="compositionally biased region" description="Polar residues" evidence="4">
    <location>
        <begin position="1"/>
        <end position="21"/>
    </location>
</feature>
<keyword evidence="3" id="KW-0012">Acyltransferase</keyword>
<dbReference type="SUPFAM" id="SSF69593">
    <property type="entry name" value="Glycerol-3-phosphate (1)-acyltransferase"/>
    <property type="match status" value="1"/>
</dbReference>
<accession>A0A3M7HTA1</accession>
<evidence type="ECO:0000256" key="5">
    <source>
        <dbReference type="SAM" id="Phobius"/>
    </source>
</evidence>
<dbReference type="SMART" id="SM00563">
    <property type="entry name" value="PlsC"/>
    <property type="match status" value="1"/>
</dbReference>
<evidence type="ECO:0000259" key="6">
    <source>
        <dbReference type="SMART" id="SM00563"/>
    </source>
</evidence>
<feature type="transmembrane region" description="Helical" evidence="5">
    <location>
        <begin position="77"/>
        <end position="100"/>
    </location>
</feature>
<sequence length="897" mass="101343">MPQTNTEGVTQRKSASNTAEPNGQPDPHPADEHIPSAFQTEWQAWMGSGPPPSDPAAQTLGAPKHGNAMQALRSIAFGIYFLSSCLFIHGAQLLGAPLYLVNKDWYYAWMALTKQYFGLLVTTMTAWWSPTTIRMSGDKSMAGLIKQGSDGLLQMELGERAVLMANHQIYTDWLYLWWIAYTNAPPTHGHIYIILKESLKYVPLIGPAMMFYGFIFMARKWAKDQERMRYRIQKLSTQHSGPMSGKEGGSSLDPMWLLIFPEGTNISGNTRQGSRKFSEKSGIPDMRHQLLPRSTGLQFCLQELHGTVEYLYDCTIGYEGIPTGTYGQDIFTLRSVYFQGRPPKSVNMHWRRYKVSEMPVDDKEAMSQWVLQRWREKDELLETFNKTGKFPGDKEAVLIEGAPQEKEWKTAYINTEVKPKTSGEFLQLFMPVTAAALVGRNISSDSRRRAIADGELQEPEVVSLFLTPEIPTTENGTKLGEPTYLRDSLFNSTFTKGDEEQEIMLPRWSTGMSEALCQRMNAPKAMANHVRHGVEVAYKLFDLGGGYAEDSANAAIITEEVRDQKLKIDTDDGRIKIISPAEETLRAMILAVYNLVAGKAGNPVINDFGHGIGLTKHETLREAAQFLDEWYTNHANGAPLSSPPVERTIELFHDFQDRWVIPALQRDMWFTKVPEKHRREPLKETDGNKQTPKRGTKRSSTDGKSGEEPNSKTPKKNGGKEKPDPNHVYTASELSDIHLEGEETEETPIFETCNDIRRHLNDTLKHTTQANLARQLDAICPESNVSVRHLKKLLEFKGVQGGAHSPAFYAAYVYYEKIRIRQNKNKGKKRQTMEEIWGGKRANSAFLNWHSKGSRLGGFPREGQHKAAMFMSQGDNWSMNQYGQCVLMRRDGRVEVD</sequence>
<dbReference type="InterPro" id="IPR032098">
    <property type="entry name" value="Acyltransf_C"/>
</dbReference>
<feature type="transmembrane region" description="Helical" evidence="5">
    <location>
        <begin position="106"/>
        <end position="129"/>
    </location>
</feature>
<dbReference type="CDD" id="cd07990">
    <property type="entry name" value="LPLAT_LCLAT1-like"/>
    <property type="match status" value="1"/>
</dbReference>
<dbReference type="Pfam" id="PF01553">
    <property type="entry name" value="Acyltransferase"/>
    <property type="match status" value="1"/>
</dbReference>
<dbReference type="Pfam" id="PF16076">
    <property type="entry name" value="Acyltransf_C"/>
    <property type="match status" value="1"/>
</dbReference>
<dbReference type="Proteomes" id="UP000280598">
    <property type="component" value="Unassembled WGS sequence"/>
</dbReference>
<feature type="compositionally biased region" description="Basic and acidic residues" evidence="4">
    <location>
        <begin position="675"/>
        <end position="687"/>
    </location>
</feature>
<feature type="compositionally biased region" description="Basic and acidic residues" evidence="4">
    <location>
        <begin position="699"/>
        <end position="710"/>
    </location>
</feature>
<protein>
    <recommendedName>
        <fullName evidence="6">Phospholipid/glycerol acyltransferase domain-containing protein</fullName>
    </recommendedName>
</protein>
<proteinExistence type="inferred from homology"/>
<evidence type="ECO:0000313" key="8">
    <source>
        <dbReference type="Proteomes" id="UP000280598"/>
    </source>
</evidence>
<dbReference type="GO" id="GO:0036149">
    <property type="term" value="P:phosphatidylinositol acyl-chain remodeling"/>
    <property type="evidence" value="ECO:0007669"/>
    <property type="project" value="TreeGrafter"/>
</dbReference>
<keyword evidence="5" id="KW-0472">Membrane</keyword>
<keyword evidence="5" id="KW-0812">Transmembrane</keyword>
<keyword evidence="2" id="KW-0808">Transferase</keyword>
<evidence type="ECO:0000256" key="3">
    <source>
        <dbReference type="ARBA" id="ARBA00023315"/>
    </source>
</evidence>
<organism evidence="7 8">
    <name type="scientific">Hortaea werneckii</name>
    <name type="common">Black yeast</name>
    <name type="synonym">Cladosporium werneckii</name>
    <dbReference type="NCBI Taxonomy" id="91943"/>
    <lineage>
        <taxon>Eukaryota</taxon>
        <taxon>Fungi</taxon>
        <taxon>Dikarya</taxon>
        <taxon>Ascomycota</taxon>
        <taxon>Pezizomycotina</taxon>
        <taxon>Dothideomycetes</taxon>
        <taxon>Dothideomycetidae</taxon>
        <taxon>Mycosphaerellales</taxon>
        <taxon>Teratosphaeriaceae</taxon>
        <taxon>Hortaea</taxon>
    </lineage>
</organism>
<keyword evidence="5" id="KW-1133">Transmembrane helix</keyword>
<feature type="region of interest" description="Disordered" evidence="4">
    <location>
        <begin position="675"/>
        <end position="728"/>
    </location>
</feature>
<evidence type="ECO:0000256" key="2">
    <source>
        <dbReference type="ARBA" id="ARBA00022679"/>
    </source>
</evidence>
<evidence type="ECO:0000256" key="1">
    <source>
        <dbReference type="ARBA" id="ARBA00008655"/>
    </source>
</evidence>
<dbReference type="PANTHER" id="PTHR10983">
    <property type="entry name" value="1-ACYLGLYCEROL-3-PHOSPHATE ACYLTRANSFERASE-RELATED"/>
    <property type="match status" value="1"/>
</dbReference>
<comment type="caution">
    <text evidence="7">The sequence shown here is derived from an EMBL/GenBank/DDBJ whole genome shotgun (WGS) entry which is preliminary data.</text>
</comment>